<dbReference type="NCBIfam" id="TIGR00277">
    <property type="entry name" value="HDIG"/>
    <property type="match status" value="1"/>
</dbReference>
<reference evidence="2" key="1">
    <citation type="journal article" name="DNA Res.">
        <title>The physiological potential of anammox bacteria as revealed by their core genome structure.</title>
        <authorList>
            <person name="Okubo T."/>
            <person name="Toyoda A."/>
            <person name="Fukuhara K."/>
            <person name="Uchiyama I."/>
            <person name="Harigaya Y."/>
            <person name="Kuroiwa M."/>
            <person name="Suzuki T."/>
            <person name="Murakami Y."/>
            <person name="Suwa Y."/>
            <person name="Takami H."/>
        </authorList>
    </citation>
    <scope>NUCLEOTIDE SEQUENCE</scope>
    <source>
        <strain evidence="2">317325-2</strain>
    </source>
</reference>
<dbReference type="PANTHER" id="PTHR38659:SF2">
    <property type="entry name" value="HDIG DOMAIN PROTEIN"/>
    <property type="match status" value="1"/>
</dbReference>
<dbReference type="InterPro" id="IPR006675">
    <property type="entry name" value="HDIG_dom"/>
</dbReference>
<evidence type="ECO:0000313" key="3">
    <source>
        <dbReference type="Proteomes" id="UP000662873"/>
    </source>
</evidence>
<protein>
    <submittedName>
        <fullName evidence="2">Hydrolase</fullName>
    </submittedName>
</protein>
<accession>A0A809R5I5</accession>
<dbReference type="GO" id="GO:0016787">
    <property type="term" value="F:hydrolase activity"/>
    <property type="evidence" value="ECO:0007669"/>
    <property type="project" value="UniProtKB-KW"/>
</dbReference>
<dbReference type="PANTHER" id="PTHR38659">
    <property type="entry name" value="METAL-DEPENDENT PHOSPHOHYDROLASE"/>
    <property type="match status" value="1"/>
</dbReference>
<evidence type="ECO:0000313" key="2">
    <source>
        <dbReference type="EMBL" id="BBO22820.1"/>
    </source>
</evidence>
<dbReference type="KEGG" id="npy:NPRO_04150"/>
<feature type="domain" description="HD" evidence="1">
    <location>
        <begin position="23"/>
        <end position="110"/>
    </location>
</feature>
<dbReference type="SUPFAM" id="SSF109604">
    <property type="entry name" value="HD-domain/PDEase-like"/>
    <property type="match status" value="1"/>
</dbReference>
<proteinExistence type="predicted"/>
<keyword evidence="2" id="KW-0378">Hydrolase</keyword>
<dbReference type="InterPro" id="IPR006674">
    <property type="entry name" value="HD_domain"/>
</dbReference>
<dbReference type="EMBL" id="AP021858">
    <property type="protein sequence ID" value="BBO22820.1"/>
    <property type="molecule type" value="Genomic_DNA"/>
</dbReference>
<organism evidence="2 3">
    <name type="scientific">Candidatus Nitrosymbiomonas proteolyticus</name>
    <dbReference type="NCBI Taxonomy" id="2608984"/>
    <lineage>
        <taxon>Bacteria</taxon>
        <taxon>Bacillati</taxon>
        <taxon>Armatimonadota</taxon>
        <taxon>Armatimonadota incertae sedis</taxon>
        <taxon>Candidatus Nitrosymbiomonas</taxon>
    </lineage>
</organism>
<dbReference type="AlphaFoldDB" id="A0A809R5I5"/>
<evidence type="ECO:0000259" key="1">
    <source>
        <dbReference type="Pfam" id="PF01966"/>
    </source>
</evidence>
<dbReference type="Proteomes" id="UP000662873">
    <property type="component" value="Chromosome"/>
</dbReference>
<gene>
    <name evidence="2" type="ORF">NPRO_04150</name>
</gene>
<sequence length="193" mass="21772">MQYSREDAWSLLCEHTKSESLRRHCLGVAVCLEGYASKLGQDRDLWWIVGLLHDFDYEAHPDEHPAWGMRLMESAGWPEEVIRAIGSHNDRLGIPRLSALEKHLFACDELSGFLTAVTYVRPSKSILEVEVKSVLKKLRDKFFAAGVHREEVFQGADEIGLPLEEHIQNLIEFLRAEAESLGLKGTIAATSES</sequence>
<dbReference type="Gene3D" id="1.10.3210.10">
    <property type="entry name" value="Hypothetical protein af1432"/>
    <property type="match status" value="1"/>
</dbReference>
<name>A0A809R5I5_9BACT</name>
<dbReference type="Pfam" id="PF01966">
    <property type="entry name" value="HD"/>
    <property type="match status" value="1"/>
</dbReference>